<name>A0A5C1Q942_9SPIO</name>
<dbReference type="KEGG" id="sper:EW093_07875"/>
<dbReference type="RefSeq" id="WP_149567866.1">
    <property type="nucleotide sequence ID" value="NZ_CP035807.1"/>
</dbReference>
<proteinExistence type="predicted"/>
<organism evidence="1 2">
    <name type="scientific">Thiospirochaeta perfilievii</name>
    <dbReference type="NCBI Taxonomy" id="252967"/>
    <lineage>
        <taxon>Bacteria</taxon>
        <taxon>Pseudomonadati</taxon>
        <taxon>Spirochaetota</taxon>
        <taxon>Spirochaetia</taxon>
        <taxon>Spirochaetales</taxon>
        <taxon>Spirochaetaceae</taxon>
        <taxon>Thiospirochaeta</taxon>
    </lineage>
</organism>
<gene>
    <name evidence="1" type="ORF">EW093_07875</name>
</gene>
<accession>A0A5C1Q942</accession>
<evidence type="ECO:0000313" key="1">
    <source>
        <dbReference type="EMBL" id="QEN04623.1"/>
    </source>
</evidence>
<dbReference type="Proteomes" id="UP000323824">
    <property type="component" value="Chromosome"/>
</dbReference>
<keyword evidence="2" id="KW-1185">Reference proteome</keyword>
<reference evidence="1 2" key="2">
    <citation type="submission" date="2019-09" db="EMBL/GenBank/DDBJ databases">
        <title>Complete Genome Sequence and Methylome Analysis of free living Spirochaetas.</title>
        <authorList>
            <person name="Leshcheva N."/>
            <person name="Mikheeva N."/>
        </authorList>
    </citation>
    <scope>NUCLEOTIDE SEQUENCE [LARGE SCALE GENOMIC DNA]</scope>
    <source>
        <strain evidence="1 2">P</strain>
    </source>
</reference>
<reference evidence="1 2" key="1">
    <citation type="submission" date="2019-02" db="EMBL/GenBank/DDBJ databases">
        <authorList>
            <person name="Fomenkov A."/>
            <person name="Dubinina G."/>
            <person name="Grabovich M."/>
            <person name="Vincze T."/>
            <person name="Roberts R.J."/>
        </authorList>
    </citation>
    <scope>NUCLEOTIDE SEQUENCE [LARGE SCALE GENOMIC DNA]</scope>
    <source>
        <strain evidence="1 2">P</strain>
    </source>
</reference>
<protein>
    <submittedName>
        <fullName evidence="1">Uncharacterized protein</fullName>
    </submittedName>
</protein>
<dbReference type="AlphaFoldDB" id="A0A5C1Q942"/>
<dbReference type="EMBL" id="CP035807">
    <property type="protein sequence ID" value="QEN04623.1"/>
    <property type="molecule type" value="Genomic_DNA"/>
</dbReference>
<sequence length="86" mass="10339">MSCSQEKEIEEVIFEGQYEDTSKLKYILSEDMNDNIIGYGIFNAESNDEFFDIKELERRDFKPDKVIYYSNDTKTLTMFFTTREKY</sequence>
<evidence type="ECO:0000313" key="2">
    <source>
        <dbReference type="Proteomes" id="UP000323824"/>
    </source>
</evidence>